<dbReference type="Pfam" id="PF06580">
    <property type="entry name" value="His_kinase"/>
    <property type="match status" value="1"/>
</dbReference>
<sequence>MTALPQKTRCDAARLFRRPWVEVLVIWAFWTFLAVLVVTGRLLDPRWADRGVSLLQRQVLYIFSEYYTWALLTPGIFWLSRKLAFDRPRWVGRLILHLLIGLMVALAMEVWVDYLYFYVYKLARRRVVNFDLLMGIRRFWFINELVTYFAVLAAGFARDYFIRYQQRQQEAAQLRAQAADLQARLTEARLRALRMQLNPHFLFNTLHAISALVERDPKGVRHMIARLSELLRYTLDESVAQEVPLSQELRFLEGYLDIQQIRFQGRLEVRQEIDPAVLDALVPNLILQPIVENAIKHGVSRLETTGRITLRAWREGDYLCLCVRDNGPGLSGDGQWQEGLGLRNTRARLEGLYGAAYRLELRELPEGGVEVCLQLPYHTESDLRVAAHADE</sequence>
<evidence type="ECO:0000313" key="5">
    <source>
        <dbReference type="Proteomes" id="UP000185812"/>
    </source>
</evidence>
<accession>A0A1M6PJ46</accession>
<keyword evidence="2" id="KW-1133">Transmembrane helix</keyword>
<dbReference type="Proteomes" id="UP000185812">
    <property type="component" value="Unassembled WGS sequence"/>
</dbReference>
<dbReference type="SUPFAM" id="SSF55874">
    <property type="entry name" value="ATPase domain of HSP90 chaperone/DNA topoisomerase II/histidine kinase"/>
    <property type="match status" value="1"/>
</dbReference>
<dbReference type="RefSeq" id="WP_072714034.1">
    <property type="nucleotide sequence ID" value="NZ_FRAU01000001.1"/>
</dbReference>
<dbReference type="EMBL" id="FRAU01000001">
    <property type="protein sequence ID" value="SHK07982.1"/>
    <property type="molecule type" value="Genomic_DNA"/>
</dbReference>
<evidence type="ECO:0000313" key="4">
    <source>
        <dbReference type="EMBL" id="SHK07982.1"/>
    </source>
</evidence>
<dbReference type="STRING" id="633813.SAMN04488087_0203"/>
<dbReference type="PANTHER" id="PTHR34220">
    <property type="entry name" value="SENSOR HISTIDINE KINASE YPDA"/>
    <property type="match status" value="1"/>
</dbReference>
<evidence type="ECO:0000256" key="1">
    <source>
        <dbReference type="SAM" id="Coils"/>
    </source>
</evidence>
<organism evidence="4 5">
    <name type="scientific">Rhodothermus profundi</name>
    <dbReference type="NCBI Taxonomy" id="633813"/>
    <lineage>
        <taxon>Bacteria</taxon>
        <taxon>Pseudomonadati</taxon>
        <taxon>Rhodothermota</taxon>
        <taxon>Rhodothermia</taxon>
        <taxon>Rhodothermales</taxon>
        <taxon>Rhodothermaceae</taxon>
        <taxon>Rhodothermus</taxon>
    </lineage>
</organism>
<evidence type="ECO:0000259" key="3">
    <source>
        <dbReference type="PROSITE" id="PS50109"/>
    </source>
</evidence>
<dbReference type="InterPro" id="IPR036890">
    <property type="entry name" value="HATPase_C_sf"/>
</dbReference>
<feature type="transmembrane region" description="Helical" evidence="2">
    <location>
        <begin position="59"/>
        <end position="79"/>
    </location>
</feature>
<dbReference type="InterPro" id="IPR010559">
    <property type="entry name" value="Sig_transdc_His_kin_internal"/>
</dbReference>
<dbReference type="Gene3D" id="3.30.565.10">
    <property type="entry name" value="Histidine kinase-like ATPase, C-terminal domain"/>
    <property type="match status" value="1"/>
</dbReference>
<dbReference type="PROSITE" id="PS50109">
    <property type="entry name" value="HIS_KIN"/>
    <property type="match status" value="1"/>
</dbReference>
<dbReference type="GO" id="GO:0016020">
    <property type="term" value="C:membrane"/>
    <property type="evidence" value="ECO:0007669"/>
    <property type="project" value="InterPro"/>
</dbReference>
<keyword evidence="2" id="KW-0472">Membrane</keyword>
<reference evidence="5" key="1">
    <citation type="submission" date="2016-11" db="EMBL/GenBank/DDBJ databases">
        <authorList>
            <person name="Varghese N."/>
            <person name="Submissions S."/>
        </authorList>
    </citation>
    <scope>NUCLEOTIDE SEQUENCE [LARGE SCALE GENOMIC DNA]</scope>
    <source>
        <strain evidence="5">DSM 22212</strain>
    </source>
</reference>
<protein>
    <submittedName>
        <fullName evidence="4">Histidine kinase-, DNA gyrase B-, and HSP90-like ATPase</fullName>
    </submittedName>
</protein>
<keyword evidence="2" id="KW-0812">Transmembrane</keyword>
<evidence type="ECO:0000256" key="2">
    <source>
        <dbReference type="SAM" id="Phobius"/>
    </source>
</evidence>
<keyword evidence="5" id="KW-1185">Reference proteome</keyword>
<gene>
    <name evidence="4" type="ORF">SAMN04488087_0203</name>
</gene>
<keyword evidence="4" id="KW-0418">Kinase</keyword>
<dbReference type="InterPro" id="IPR003594">
    <property type="entry name" value="HATPase_dom"/>
</dbReference>
<feature type="transmembrane region" description="Helical" evidence="2">
    <location>
        <begin position="139"/>
        <end position="157"/>
    </location>
</feature>
<dbReference type="Pfam" id="PF02518">
    <property type="entry name" value="HATPase_c"/>
    <property type="match status" value="1"/>
</dbReference>
<feature type="transmembrane region" description="Helical" evidence="2">
    <location>
        <begin position="20"/>
        <end position="39"/>
    </location>
</feature>
<dbReference type="GO" id="GO:0000155">
    <property type="term" value="F:phosphorelay sensor kinase activity"/>
    <property type="evidence" value="ECO:0007669"/>
    <property type="project" value="InterPro"/>
</dbReference>
<feature type="coiled-coil region" evidence="1">
    <location>
        <begin position="164"/>
        <end position="198"/>
    </location>
</feature>
<keyword evidence="1" id="KW-0175">Coiled coil</keyword>
<feature type="domain" description="Histidine kinase" evidence="3">
    <location>
        <begin position="286"/>
        <end position="379"/>
    </location>
</feature>
<keyword evidence="4" id="KW-0808">Transferase</keyword>
<proteinExistence type="predicted"/>
<dbReference type="PANTHER" id="PTHR34220:SF7">
    <property type="entry name" value="SENSOR HISTIDINE KINASE YPDA"/>
    <property type="match status" value="1"/>
</dbReference>
<name>A0A1M6PJ46_9BACT</name>
<dbReference type="InterPro" id="IPR050640">
    <property type="entry name" value="Bact_2-comp_sensor_kinase"/>
</dbReference>
<dbReference type="SMART" id="SM00387">
    <property type="entry name" value="HATPase_c"/>
    <property type="match status" value="1"/>
</dbReference>
<dbReference type="AlphaFoldDB" id="A0A1M6PJ46"/>
<feature type="transmembrane region" description="Helical" evidence="2">
    <location>
        <begin position="91"/>
        <end position="119"/>
    </location>
</feature>
<dbReference type="OrthoDB" id="9792992at2"/>
<dbReference type="InterPro" id="IPR005467">
    <property type="entry name" value="His_kinase_dom"/>
</dbReference>